<accession>A0A6B0UIH0</accession>
<evidence type="ECO:0000313" key="2">
    <source>
        <dbReference type="EMBL" id="MXU88563.1"/>
    </source>
</evidence>
<sequence length="102" mass="11690">MRRSTPWSSRHRHILPHARQLIVIWGFCLILLLAELSAAQSTFDTSQRQVCETEACKERAKMILASMNQTKPKQHHKVTFDRPTVGQCLDSLATFSSWPPET</sequence>
<evidence type="ECO:0000256" key="1">
    <source>
        <dbReference type="SAM" id="SignalP"/>
    </source>
</evidence>
<dbReference type="EMBL" id="GIFC01006480">
    <property type="protein sequence ID" value="MXU88563.1"/>
    <property type="molecule type" value="Transcribed_RNA"/>
</dbReference>
<feature type="chain" id="PRO_5025453553" evidence="1">
    <location>
        <begin position="40"/>
        <end position="102"/>
    </location>
</feature>
<dbReference type="AlphaFoldDB" id="A0A6B0UIH0"/>
<keyword evidence="1" id="KW-0732">Signal</keyword>
<reference evidence="2" key="1">
    <citation type="submission" date="2019-12" db="EMBL/GenBank/DDBJ databases">
        <title>An insight into the sialome of adult female Ixodes ricinus ticks feeding for 6 days.</title>
        <authorList>
            <person name="Perner J."/>
            <person name="Ribeiro J.M.C."/>
        </authorList>
    </citation>
    <scope>NUCLEOTIDE SEQUENCE</scope>
    <source>
        <strain evidence="2">Semi-engorged</strain>
        <tissue evidence="2">Salivary glands</tissue>
    </source>
</reference>
<name>A0A6B0UIH0_IXORI</name>
<feature type="signal peptide" evidence="1">
    <location>
        <begin position="1"/>
        <end position="39"/>
    </location>
</feature>
<proteinExistence type="predicted"/>
<protein>
    <submittedName>
        <fullName evidence="2">Putative secreted protein</fullName>
    </submittedName>
</protein>
<organism evidence="2">
    <name type="scientific">Ixodes ricinus</name>
    <name type="common">Common tick</name>
    <name type="synonym">Acarus ricinus</name>
    <dbReference type="NCBI Taxonomy" id="34613"/>
    <lineage>
        <taxon>Eukaryota</taxon>
        <taxon>Metazoa</taxon>
        <taxon>Ecdysozoa</taxon>
        <taxon>Arthropoda</taxon>
        <taxon>Chelicerata</taxon>
        <taxon>Arachnida</taxon>
        <taxon>Acari</taxon>
        <taxon>Parasitiformes</taxon>
        <taxon>Ixodida</taxon>
        <taxon>Ixodoidea</taxon>
        <taxon>Ixodidae</taxon>
        <taxon>Ixodinae</taxon>
        <taxon>Ixodes</taxon>
    </lineage>
</organism>